<dbReference type="VEuPathDB" id="FungiDB:YALI1_A07357g"/>
<sequence length="173" mass="20358">MAQARSEHLPRLFARPSSTYLYEFLRIRMSTRKLGIMEMQSKTTIHYVFLSWVLKHETTRSTRRMYSEYSEYSTRTTLSDPTYHTHVQLSKLWLLYLERYHFRSDGVCGCDIIVPFSYGPSVVSPFVELTLTLLFGARPWMKFWWDSRFAIAISIARTGDGDLYENQSVEIEG</sequence>
<proteinExistence type="predicted"/>
<dbReference type="EMBL" id="CP017553">
    <property type="protein sequence ID" value="AOW00371.1"/>
    <property type="molecule type" value="Genomic_DNA"/>
</dbReference>
<evidence type="ECO:0000313" key="2">
    <source>
        <dbReference type="Proteomes" id="UP000182444"/>
    </source>
</evidence>
<organism evidence="1 2">
    <name type="scientific">Yarrowia lipolytica</name>
    <name type="common">Candida lipolytica</name>
    <dbReference type="NCBI Taxonomy" id="4952"/>
    <lineage>
        <taxon>Eukaryota</taxon>
        <taxon>Fungi</taxon>
        <taxon>Dikarya</taxon>
        <taxon>Ascomycota</taxon>
        <taxon>Saccharomycotina</taxon>
        <taxon>Dipodascomycetes</taxon>
        <taxon>Dipodascales</taxon>
        <taxon>Dipodascales incertae sedis</taxon>
        <taxon>Yarrowia</taxon>
    </lineage>
</organism>
<dbReference type="AlphaFoldDB" id="A0A1D8N416"/>
<dbReference type="RefSeq" id="XP_068137778.1">
    <property type="nucleotide sequence ID" value="XM_068281677.1"/>
</dbReference>
<dbReference type="Proteomes" id="UP000182444">
    <property type="component" value="Chromosome 1A"/>
</dbReference>
<dbReference type="GeneID" id="94582338"/>
<reference evidence="1 2" key="1">
    <citation type="journal article" date="2016" name="PLoS ONE">
        <title>Sequence Assembly of Yarrowia lipolytica Strain W29/CLIB89 Shows Transposable Element Diversity.</title>
        <authorList>
            <person name="Magnan C."/>
            <person name="Yu J."/>
            <person name="Chang I."/>
            <person name="Jahn E."/>
            <person name="Kanomata Y."/>
            <person name="Wu J."/>
            <person name="Zeller M."/>
            <person name="Oakes M."/>
            <person name="Baldi P."/>
            <person name="Sandmeyer S."/>
        </authorList>
    </citation>
    <scope>NUCLEOTIDE SEQUENCE [LARGE SCALE GENOMIC DNA]</scope>
    <source>
        <strain evidence="2">CLIB89(W29)</strain>
    </source>
</reference>
<name>A0A1D8N416_YARLL</name>
<evidence type="ECO:0000313" key="1">
    <source>
        <dbReference type="EMBL" id="AOW00371.1"/>
    </source>
</evidence>
<gene>
    <name evidence="1" type="ORF">YALI1_A07357g</name>
</gene>
<protein>
    <submittedName>
        <fullName evidence="1">Uncharacterized protein</fullName>
    </submittedName>
</protein>
<accession>A0A1D8N416</accession>